<dbReference type="GO" id="GO:0015979">
    <property type="term" value="P:photosynthesis"/>
    <property type="evidence" value="ECO:0007669"/>
    <property type="project" value="InterPro"/>
</dbReference>
<dbReference type="EMBL" id="DRWR01000048">
    <property type="protein sequence ID" value="HHQ15709.1"/>
    <property type="molecule type" value="Genomic_DNA"/>
</dbReference>
<dbReference type="Gene3D" id="1.10.8.550">
    <property type="entry name" value="Proto-chlorophyllide reductase 57 kD subunit B"/>
    <property type="match status" value="1"/>
</dbReference>
<keyword evidence="2" id="KW-0479">Metal-binding</keyword>
<sequence>MFWTPEAEAYLKKVPFFVRKKVKNEIEKYIRTQGKDQVTLEDLIKAKEILLNKIAEVDKGYEVSGCFGVETCPNAITSSSRLLEGLEKILEEEKITEFLQEKVNKKLKVHNKFKVAFRMSKCLLSDPYMRFCPPWSY</sequence>
<dbReference type="GO" id="GO:0015995">
    <property type="term" value="P:chlorophyll biosynthetic process"/>
    <property type="evidence" value="ECO:0007669"/>
    <property type="project" value="InterPro"/>
</dbReference>
<gene>
    <name evidence="6" type="ORF">ENM15_02690</name>
</gene>
<dbReference type="GO" id="GO:0016491">
    <property type="term" value="F:oxidoreductase activity"/>
    <property type="evidence" value="ECO:0007669"/>
    <property type="project" value="InterPro"/>
</dbReference>
<dbReference type="GO" id="GO:0051539">
    <property type="term" value="F:4 iron, 4 sulfur cluster binding"/>
    <property type="evidence" value="ECO:0007669"/>
    <property type="project" value="UniProtKB-KW"/>
</dbReference>
<keyword evidence="4" id="KW-0411">Iron-sulfur</keyword>
<dbReference type="Gene3D" id="3.30.413.10">
    <property type="entry name" value="Sulfite Reductase Hemoprotein, domain 1"/>
    <property type="match status" value="1"/>
</dbReference>
<evidence type="ECO:0000259" key="5">
    <source>
        <dbReference type="Pfam" id="PF08369"/>
    </source>
</evidence>
<comment type="caution">
    <text evidence="6">The sequence shown here is derived from an EMBL/GenBank/DDBJ whole genome shotgun (WGS) entry which is preliminary data.</text>
</comment>
<keyword evidence="1" id="KW-0004">4Fe-4S</keyword>
<feature type="domain" description="Light-independent protochlorophyllide reductase subunit B-like C-terminal" evidence="5">
    <location>
        <begin position="3"/>
        <end position="47"/>
    </location>
</feature>
<name>A0A7V5XFV9_9BACT</name>
<protein>
    <recommendedName>
        <fullName evidence="5">Light-independent protochlorophyllide reductase subunit B-like C-terminal domain-containing protein</fullName>
    </recommendedName>
</protein>
<evidence type="ECO:0000256" key="3">
    <source>
        <dbReference type="ARBA" id="ARBA00023004"/>
    </source>
</evidence>
<accession>A0A7V5XFV9</accession>
<evidence type="ECO:0000256" key="4">
    <source>
        <dbReference type="ARBA" id="ARBA00023014"/>
    </source>
</evidence>
<proteinExistence type="predicted"/>
<evidence type="ECO:0000256" key="2">
    <source>
        <dbReference type="ARBA" id="ARBA00022723"/>
    </source>
</evidence>
<evidence type="ECO:0000313" key="6">
    <source>
        <dbReference type="EMBL" id="HHQ15709.1"/>
    </source>
</evidence>
<dbReference type="AlphaFoldDB" id="A0A7V5XFV9"/>
<dbReference type="GO" id="GO:0046872">
    <property type="term" value="F:metal ion binding"/>
    <property type="evidence" value="ECO:0007669"/>
    <property type="project" value="UniProtKB-KW"/>
</dbReference>
<organism evidence="6">
    <name type="scientific">Thermodesulfobacterium geofontis</name>
    <dbReference type="NCBI Taxonomy" id="1295609"/>
    <lineage>
        <taxon>Bacteria</taxon>
        <taxon>Pseudomonadati</taxon>
        <taxon>Thermodesulfobacteriota</taxon>
        <taxon>Thermodesulfobacteria</taxon>
        <taxon>Thermodesulfobacteriales</taxon>
        <taxon>Thermodesulfobacteriaceae</taxon>
        <taxon>Thermodesulfobacterium</taxon>
    </lineage>
</organism>
<reference evidence="6" key="1">
    <citation type="journal article" date="2020" name="mSystems">
        <title>Genome- and Community-Level Interaction Insights into Carbon Utilization and Element Cycling Functions of Hydrothermarchaeota in Hydrothermal Sediment.</title>
        <authorList>
            <person name="Zhou Z."/>
            <person name="Liu Y."/>
            <person name="Xu W."/>
            <person name="Pan J."/>
            <person name="Luo Z.H."/>
            <person name="Li M."/>
        </authorList>
    </citation>
    <scope>NUCLEOTIDE SEQUENCE [LARGE SCALE GENOMIC DNA]</scope>
    <source>
        <strain evidence="6">SpSt-106</strain>
    </source>
</reference>
<keyword evidence="3" id="KW-0408">Iron</keyword>
<dbReference type="InterPro" id="IPR042298">
    <property type="entry name" value="P-CP_red_C"/>
</dbReference>
<dbReference type="InterPro" id="IPR013580">
    <property type="entry name" value="LI-POR_suB-like_C"/>
</dbReference>
<dbReference type="Pfam" id="PF08369">
    <property type="entry name" value="PCP_red"/>
    <property type="match status" value="1"/>
</dbReference>
<dbReference type="InterPro" id="IPR045854">
    <property type="entry name" value="NO2/SO3_Rdtase_4Fe4S_sf"/>
</dbReference>
<evidence type="ECO:0000256" key="1">
    <source>
        <dbReference type="ARBA" id="ARBA00022485"/>
    </source>
</evidence>